<dbReference type="GO" id="GO:0000981">
    <property type="term" value="F:DNA-binding transcription factor activity, RNA polymerase II-specific"/>
    <property type="evidence" value="ECO:0007669"/>
    <property type="project" value="TreeGrafter"/>
</dbReference>
<accession>A0A6A6SYV4</accession>
<dbReference type="EMBL" id="MU004390">
    <property type="protein sequence ID" value="KAF2652949.1"/>
    <property type="molecule type" value="Genomic_DNA"/>
</dbReference>
<dbReference type="InterPro" id="IPR052780">
    <property type="entry name" value="AAA_Catabolism_Regulators"/>
</dbReference>
<feature type="region of interest" description="Disordered" evidence="1">
    <location>
        <begin position="598"/>
        <end position="624"/>
    </location>
</feature>
<dbReference type="Proteomes" id="UP000799324">
    <property type="component" value="Unassembled WGS sequence"/>
</dbReference>
<reference evidence="2" key="1">
    <citation type="journal article" date="2020" name="Stud. Mycol.">
        <title>101 Dothideomycetes genomes: a test case for predicting lifestyles and emergence of pathogens.</title>
        <authorList>
            <person name="Haridas S."/>
            <person name="Albert R."/>
            <person name="Binder M."/>
            <person name="Bloem J."/>
            <person name="Labutti K."/>
            <person name="Salamov A."/>
            <person name="Andreopoulos B."/>
            <person name="Baker S."/>
            <person name="Barry K."/>
            <person name="Bills G."/>
            <person name="Bluhm B."/>
            <person name="Cannon C."/>
            <person name="Castanera R."/>
            <person name="Culley D."/>
            <person name="Daum C."/>
            <person name="Ezra D."/>
            <person name="Gonzalez J."/>
            <person name="Henrissat B."/>
            <person name="Kuo A."/>
            <person name="Liang C."/>
            <person name="Lipzen A."/>
            <person name="Lutzoni F."/>
            <person name="Magnuson J."/>
            <person name="Mondo S."/>
            <person name="Nolan M."/>
            <person name="Ohm R."/>
            <person name="Pangilinan J."/>
            <person name="Park H.-J."/>
            <person name="Ramirez L."/>
            <person name="Alfaro M."/>
            <person name="Sun H."/>
            <person name="Tritt A."/>
            <person name="Yoshinaga Y."/>
            <person name="Zwiers L.-H."/>
            <person name="Turgeon B."/>
            <person name="Goodwin S."/>
            <person name="Spatafora J."/>
            <person name="Crous P."/>
            <person name="Grigoriev I."/>
        </authorList>
    </citation>
    <scope>NUCLEOTIDE SEQUENCE</scope>
    <source>
        <strain evidence="2">CBS 122681</strain>
    </source>
</reference>
<evidence type="ECO:0000313" key="2">
    <source>
        <dbReference type="EMBL" id="KAF2652949.1"/>
    </source>
</evidence>
<proteinExistence type="predicted"/>
<name>A0A6A6SYV4_9PLEO</name>
<feature type="compositionally biased region" description="Basic residues" evidence="1">
    <location>
        <begin position="11"/>
        <end position="20"/>
    </location>
</feature>
<organism evidence="2 3">
    <name type="scientific">Lophiostoma macrostomum CBS 122681</name>
    <dbReference type="NCBI Taxonomy" id="1314788"/>
    <lineage>
        <taxon>Eukaryota</taxon>
        <taxon>Fungi</taxon>
        <taxon>Dikarya</taxon>
        <taxon>Ascomycota</taxon>
        <taxon>Pezizomycotina</taxon>
        <taxon>Dothideomycetes</taxon>
        <taxon>Pleosporomycetidae</taxon>
        <taxon>Pleosporales</taxon>
        <taxon>Lophiostomataceae</taxon>
        <taxon>Lophiostoma</taxon>
    </lineage>
</organism>
<evidence type="ECO:0000256" key="1">
    <source>
        <dbReference type="SAM" id="MobiDB-lite"/>
    </source>
</evidence>
<dbReference type="PANTHER" id="PTHR31644">
    <property type="entry name" value="TRANSCRIPTIONAL ACTIVATOR ARO80-RELATED"/>
    <property type="match status" value="1"/>
</dbReference>
<gene>
    <name evidence="2" type="ORF">K491DRAFT_634608</name>
</gene>
<dbReference type="GO" id="GO:0009074">
    <property type="term" value="P:aromatic amino acid family catabolic process"/>
    <property type="evidence" value="ECO:0007669"/>
    <property type="project" value="TreeGrafter"/>
</dbReference>
<protein>
    <recommendedName>
        <fullName evidence="4">Transcription factor domain-containing protein</fullName>
    </recommendedName>
</protein>
<dbReference type="PANTHER" id="PTHR31644:SF2">
    <property type="entry name" value="TRANSCRIPTIONAL ACTIVATOR ARO80-RELATED"/>
    <property type="match status" value="1"/>
</dbReference>
<sequence>MRPCNFPVERHARRRQKGHNRGQNTSTRETVVPTVLADTSQERLDCSAPTDAAHDLTDTMLTAIVSHGNDAMNLLFEAAQREESEISPVSPVMVKDSNSLPELSMELLDIWNAYRFVRMGWFSAVEAVWLVEMFFKNMAPLSSVLDSFYATHANHYLLVTREPMLLCMILTISSRYHALPTNGGCARGYLIHQRLWDHCLHLLMRLVLGSEKYSKAKTRTLGMVEALLLLTEWLPRAIYAPPPSDGWDSDVLYTMQDRRDQEEIRIDNPSRTRWREDVIEPTNRADRMNWMVLSCALSLGNELGLFDEDDSNEGMVADRSQYELRTSQRKIWLAKLLYIYQEQLASRLGRRSMMPSGVSHAAICTKGARSLQEGASDRTPFITAWTRLTKITRSVSDLLFPTASTTSQLLRSGRYLSMTEHIETLLSVWRKDHEESLFSGSHLADLLAMEYESTRMYTYSLGLQAIASRTLAESTTSPSQTSVFQLASIDYSHVQNIISSALTTLRIATKLFNGNHLRFCPLKTFLHITTASIFLLKGLGIGVSPPKLRNSLAVLDRVIVALKNSNPDDLHIGGRYATLLEMHVVKLQEHFIPSFRSHDITPPEPERTQAVGRASDSTEPQPDLLDFRSLDENELGDTDWLSLPPDTNLFAFGMENFQGLQCLGDDTLDFLWNLGA</sequence>
<dbReference type="OrthoDB" id="2262349at2759"/>
<dbReference type="GO" id="GO:0045944">
    <property type="term" value="P:positive regulation of transcription by RNA polymerase II"/>
    <property type="evidence" value="ECO:0007669"/>
    <property type="project" value="TreeGrafter"/>
</dbReference>
<dbReference type="GO" id="GO:0005634">
    <property type="term" value="C:nucleus"/>
    <property type="evidence" value="ECO:0007669"/>
    <property type="project" value="TreeGrafter"/>
</dbReference>
<evidence type="ECO:0008006" key="4">
    <source>
        <dbReference type="Google" id="ProtNLM"/>
    </source>
</evidence>
<keyword evidence="3" id="KW-1185">Reference proteome</keyword>
<feature type="compositionally biased region" description="Basic and acidic residues" evidence="1">
    <location>
        <begin position="598"/>
        <end position="607"/>
    </location>
</feature>
<evidence type="ECO:0000313" key="3">
    <source>
        <dbReference type="Proteomes" id="UP000799324"/>
    </source>
</evidence>
<dbReference type="AlphaFoldDB" id="A0A6A6SYV4"/>
<feature type="region of interest" description="Disordered" evidence="1">
    <location>
        <begin position="1"/>
        <end position="30"/>
    </location>
</feature>
<dbReference type="CDD" id="cd12148">
    <property type="entry name" value="fungal_TF_MHR"/>
    <property type="match status" value="1"/>
</dbReference>